<protein>
    <recommendedName>
        <fullName evidence="1">Domain of unknown function with conserved HDNR motif domain-containing protein</fullName>
    </recommendedName>
</protein>
<organism evidence="2 3">
    <name type="scientific">Characodon lateralis</name>
    <dbReference type="NCBI Taxonomy" id="208331"/>
    <lineage>
        <taxon>Eukaryota</taxon>
        <taxon>Metazoa</taxon>
        <taxon>Chordata</taxon>
        <taxon>Craniata</taxon>
        <taxon>Vertebrata</taxon>
        <taxon>Euteleostomi</taxon>
        <taxon>Actinopterygii</taxon>
        <taxon>Neopterygii</taxon>
        <taxon>Teleostei</taxon>
        <taxon>Neoteleostei</taxon>
        <taxon>Acanthomorphata</taxon>
        <taxon>Ovalentaria</taxon>
        <taxon>Atherinomorphae</taxon>
        <taxon>Cyprinodontiformes</taxon>
        <taxon>Goodeidae</taxon>
        <taxon>Characodon</taxon>
    </lineage>
</organism>
<dbReference type="PANTHER" id="PTHR35440">
    <property type="entry name" value="TESTIS-EXPRESSED PROTEIN 36"/>
    <property type="match status" value="1"/>
</dbReference>
<dbReference type="EMBL" id="JAHUTJ010029034">
    <property type="protein sequence ID" value="MED6275803.1"/>
    <property type="molecule type" value="Genomic_DNA"/>
</dbReference>
<dbReference type="InterPro" id="IPR029369">
    <property type="entry name" value="HDNR"/>
</dbReference>
<reference evidence="2 3" key="1">
    <citation type="submission" date="2021-06" db="EMBL/GenBank/DDBJ databases">
        <authorList>
            <person name="Palmer J.M."/>
        </authorList>
    </citation>
    <scope>NUCLEOTIDE SEQUENCE [LARGE SCALE GENOMIC DNA]</scope>
    <source>
        <strain evidence="2 3">CL_MEX2019</strain>
        <tissue evidence="2">Muscle</tissue>
    </source>
</reference>
<name>A0ABU7DPU2_9TELE</name>
<dbReference type="Proteomes" id="UP001352852">
    <property type="component" value="Unassembled WGS sequence"/>
</dbReference>
<evidence type="ECO:0000259" key="1">
    <source>
        <dbReference type="Pfam" id="PF15115"/>
    </source>
</evidence>
<dbReference type="Pfam" id="PF15115">
    <property type="entry name" value="HDNR"/>
    <property type="match status" value="1"/>
</dbReference>
<dbReference type="PANTHER" id="PTHR35440:SF1">
    <property type="entry name" value="TESTIS-EXPRESSED PROTEIN 36"/>
    <property type="match status" value="1"/>
</dbReference>
<keyword evidence="3" id="KW-1185">Reference proteome</keyword>
<feature type="domain" description="Domain of unknown function with conserved HDNR motif" evidence="1">
    <location>
        <begin position="2"/>
        <end position="180"/>
    </location>
</feature>
<gene>
    <name evidence="2" type="ORF">CHARACLAT_030124</name>
</gene>
<comment type="caution">
    <text evidence="2">The sequence shown here is derived from an EMBL/GenBank/DDBJ whole genome shotgun (WGS) entry which is preliminary data.</text>
</comment>
<evidence type="ECO:0000313" key="3">
    <source>
        <dbReference type="Proteomes" id="UP001352852"/>
    </source>
</evidence>
<evidence type="ECO:0000313" key="2">
    <source>
        <dbReference type="EMBL" id="MED6275803.1"/>
    </source>
</evidence>
<sequence>MVKGGKRYFAMGNDGKWFAHPDCSENESRPLETCTTTGAMLREVKTLLLEDLHLEPYPKWKVHQTAISSFSATLQQSREYPFSCHDNKNVLKNNISVFSNGVGRKKYPDNLGQSKSNFSLCHNSNDRCSEEPRGSFSTYQTDFTSVEAINVPNRTRRFPRNHKLRSAEAIVEQAGEQFMWFGQDKSNIPETLEVLGTANQSAPSKT</sequence>
<proteinExistence type="predicted"/>
<accession>A0ABU7DPU2</accession>